<name>A0ACD3ANV3_9AGAR</name>
<keyword evidence="2" id="KW-1185">Reference proteome</keyword>
<organism evidence="1 2">
    <name type="scientific">Pluteus cervinus</name>
    <dbReference type="NCBI Taxonomy" id="181527"/>
    <lineage>
        <taxon>Eukaryota</taxon>
        <taxon>Fungi</taxon>
        <taxon>Dikarya</taxon>
        <taxon>Basidiomycota</taxon>
        <taxon>Agaricomycotina</taxon>
        <taxon>Agaricomycetes</taxon>
        <taxon>Agaricomycetidae</taxon>
        <taxon>Agaricales</taxon>
        <taxon>Pluteineae</taxon>
        <taxon>Pluteaceae</taxon>
        <taxon>Pluteus</taxon>
    </lineage>
</organism>
<reference evidence="1 2" key="1">
    <citation type="journal article" date="2019" name="Nat. Ecol. Evol.">
        <title>Megaphylogeny resolves global patterns of mushroom evolution.</title>
        <authorList>
            <person name="Varga T."/>
            <person name="Krizsan K."/>
            <person name="Foldi C."/>
            <person name="Dima B."/>
            <person name="Sanchez-Garcia M."/>
            <person name="Sanchez-Ramirez S."/>
            <person name="Szollosi G.J."/>
            <person name="Szarkandi J.G."/>
            <person name="Papp V."/>
            <person name="Albert L."/>
            <person name="Andreopoulos W."/>
            <person name="Angelini C."/>
            <person name="Antonin V."/>
            <person name="Barry K.W."/>
            <person name="Bougher N.L."/>
            <person name="Buchanan P."/>
            <person name="Buyck B."/>
            <person name="Bense V."/>
            <person name="Catcheside P."/>
            <person name="Chovatia M."/>
            <person name="Cooper J."/>
            <person name="Damon W."/>
            <person name="Desjardin D."/>
            <person name="Finy P."/>
            <person name="Geml J."/>
            <person name="Haridas S."/>
            <person name="Hughes K."/>
            <person name="Justo A."/>
            <person name="Karasinski D."/>
            <person name="Kautmanova I."/>
            <person name="Kiss B."/>
            <person name="Kocsube S."/>
            <person name="Kotiranta H."/>
            <person name="LaButti K.M."/>
            <person name="Lechner B.E."/>
            <person name="Liimatainen K."/>
            <person name="Lipzen A."/>
            <person name="Lukacs Z."/>
            <person name="Mihaltcheva S."/>
            <person name="Morgado L.N."/>
            <person name="Niskanen T."/>
            <person name="Noordeloos M.E."/>
            <person name="Ohm R.A."/>
            <person name="Ortiz-Santana B."/>
            <person name="Ovrebo C."/>
            <person name="Racz N."/>
            <person name="Riley R."/>
            <person name="Savchenko A."/>
            <person name="Shiryaev A."/>
            <person name="Soop K."/>
            <person name="Spirin V."/>
            <person name="Szebenyi C."/>
            <person name="Tomsovsky M."/>
            <person name="Tulloss R.E."/>
            <person name="Uehling J."/>
            <person name="Grigoriev I.V."/>
            <person name="Vagvolgyi C."/>
            <person name="Papp T."/>
            <person name="Martin F.M."/>
            <person name="Miettinen O."/>
            <person name="Hibbett D.S."/>
            <person name="Nagy L.G."/>
        </authorList>
    </citation>
    <scope>NUCLEOTIDE SEQUENCE [LARGE SCALE GENOMIC DNA]</scope>
    <source>
        <strain evidence="1 2">NL-1719</strain>
    </source>
</reference>
<sequence length="907" mass="95764">MTMKLSASWLLLLAAWSVLATVPLSSVKRETNSQTVPNRFIVEFSNSSPLVKRSPDERPHDVLYSSLSARGIKFKVDKEYDQKDLFVGAALTLNNTQDVTTLQSLPEVVAIRPVRKIDPPKPINKQVLTDPTDPAVPPNALAPHILTGVDKVHAEGNIGTGVRIAIIDTGIDWKHPTLGAGFGPLNKIIGGFDLVGDAYDGSNTPEPDPDPLDECNGHGTHVAGIIGADPTANPYNITGVAYGASLSSYRVFGCAGYVTDDVLIQALLLAVTDGHDIITLSIGGADGWTETSSAVIASRIADTGIVVTIAAGNDGSSGSWYTSSPGNGLDVISAASLDNTVIRLQTAVIQGVDHDPIAYFAFAPLPIDGSLPIYVTSNDTTVLDDACNPLPPAIPDLSKFLVIIRRGTCTFVQKIANIQARGAKSALIYDNGSSFSAITVGDFNAALIQAEDGAWLVSQFLAGAPITLSFPQTGGEANIPDPAGGLISSFTSYGPSNDFHFKPALAAPGGNILSTLPLTLGSYGIESGTSMATPFIAGSAALLLAAKGKSADVAKNARTLFQSTAQPVPATHEDGALLQTLTQQGAGLIDVYRAIHTTTTTVSPTELLLNDTAHFANPQKFIIKNTGNTAQSYKLSHIPAGTALTVEAGTILPVSGPVPITNDFIGIDIFPPTFLLRAGASQEVTATFSFPDWVDPSSYPVYSGFIEITGQKDILQVSYLGLGAALKDKQVLDNTADFFGVTLPAILDSEGNVQLDTANYTFKGLDYPTLLFRLVFGTPAFRADLVKVSTDPQPKSLSARDKEPVFSPQLVSEIPAPAPFDSGDSLVGPVVTIVGTLAESFFIPRHNTDDNGYSTISFETNTFSNGTRIPNGNYRLLVRACRVSLDPSKAESYDSWYSPLIGVKWSK</sequence>
<gene>
    <name evidence="1" type="ORF">BDN72DRAFT_899005</name>
</gene>
<dbReference type="EMBL" id="ML208377">
    <property type="protein sequence ID" value="TFK67380.1"/>
    <property type="molecule type" value="Genomic_DNA"/>
</dbReference>
<dbReference type="Proteomes" id="UP000308600">
    <property type="component" value="Unassembled WGS sequence"/>
</dbReference>
<proteinExistence type="predicted"/>
<protein>
    <submittedName>
        <fullName evidence="1">Subtilisin-like protease</fullName>
    </submittedName>
</protein>
<evidence type="ECO:0000313" key="2">
    <source>
        <dbReference type="Proteomes" id="UP000308600"/>
    </source>
</evidence>
<accession>A0ACD3ANV3</accession>
<evidence type="ECO:0000313" key="1">
    <source>
        <dbReference type="EMBL" id="TFK67380.1"/>
    </source>
</evidence>